<dbReference type="EMBL" id="UYJE01009323">
    <property type="protein sequence ID" value="VDI72433.1"/>
    <property type="molecule type" value="Genomic_DNA"/>
</dbReference>
<proteinExistence type="predicted"/>
<accession>A0A8B6BPX6</accession>
<evidence type="ECO:0008006" key="4">
    <source>
        <dbReference type="Google" id="ProtNLM"/>
    </source>
</evidence>
<evidence type="ECO:0000313" key="3">
    <source>
        <dbReference type="Proteomes" id="UP000596742"/>
    </source>
</evidence>
<evidence type="ECO:0000313" key="2">
    <source>
        <dbReference type="EMBL" id="VDI72433.1"/>
    </source>
</evidence>
<dbReference type="Proteomes" id="UP000596742">
    <property type="component" value="Unassembled WGS sequence"/>
</dbReference>
<evidence type="ECO:0000313" key="1">
    <source>
        <dbReference type="EMBL" id="VDH93350.1"/>
    </source>
</evidence>
<protein>
    <recommendedName>
        <fullName evidence="4">Ig-like domain-containing protein</fullName>
    </recommendedName>
</protein>
<dbReference type="SUPFAM" id="SSF48726">
    <property type="entry name" value="Immunoglobulin"/>
    <property type="match status" value="1"/>
</dbReference>
<name>A0A8B6BPX6_MYTGA</name>
<dbReference type="InterPro" id="IPR036179">
    <property type="entry name" value="Ig-like_dom_sf"/>
</dbReference>
<dbReference type="EMBL" id="UYJE01000439">
    <property type="protein sequence ID" value="VDH93350.1"/>
    <property type="molecule type" value="Genomic_DNA"/>
</dbReference>
<sequence>MEQHELHLSPTNGTLVHTGSNLTFICSVRPCNETGSVLLSFGNSEKLFSGICNETFVHRITGYMFSCNSNQCLYTLNVYNVHVTDQQQMICKYLSSSENVINKTTTIRVSDFPSKPTIKPEGPFYLTQEVNLTCESIGGNPVPRMIFSCNGNNGTKEMELDKVVKSTLYLRMDSHMVNSVCTCIVIQSQDSYEQETTFYPVIYSGLR</sequence>
<dbReference type="AlphaFoldDB" id="A0A8B6BPX6"/>
<dbReference type="OrthoDB" id="6107945at2759"/>
<dbReference type="Gene3D" id="2.60.40.10">
    <property type="entry name" value="Immunoglobulins"/>
    <property type="match status" value="1"/>
</dbReference>
<dbReference type="InterPro" id="IPR013783">
    <property type="entry name" value="Ig-like_fold"/>
</dbReference>
<comment type="caution">
    <text evidence="1">The sequence shown here is derived from an EMBL/GenBank/DDBJ whole genome shotgun (WGS) entry which is preliminary data.</text>
</comment>
<keyword evidence="3" id="KW-1185">Reference proteome</keyword>
<organism evidence="1 3">
    <name type="scientific">Mytilus galloprovincialis</name>
    <name type="common">Mediterranean mussel</name>
    <dbReference type="NCBI Taxonomy" id="29158"/>
    <lineage>
        <taxon>Eukaryota</taxon>
        <taxon>Metazoa</taxon>
        <taxon>Spiralia</taxon>
        <taxon>Lophotrochozoa</taxon>
        <taxon>Mollusca</taxon>
        <taxon>Bivalvia</taxon>
        <taxon>Autobranchia</taxon>
        <taxon>Pteriomorphia</taxon>
        <taxon>Mytilida</taxon>
        <taxon>Mytiloidea</taxon>
        <taxon>Mytilidae</taxon>
        <taxon>Mytilinae</taxon>
        <taxon>Mytilus</taxon>
    </lineage>
</organism>
<gene>
    <name evidence="1" type="ORF">MGAL_10B009223</name>
    <name evidence="2" type="ORF">MGAL_10B045978</name>
</gene>
<reference evidence="1" key="1">
    <citation type="submission" date="2018-11" db="EMBL/GenBank/DDBJ databases">
        <authorList>
            <person name="Alioto T."/>
            <person name="Alioto T."/>
        </authorList>
    </citation>
    <scope>NUCLEOTIDE SEQUENCE</scope>
</reference>